<protein>
    <submittedName>
        <fullName evidence="5">GNAT superfamily N-acetyltransferase</fullName>
    </submittedName>
</protein>
<comment type="caution">
    <text evidence="5">The sequence shown here is derived from an EMBL/GenBank/DDBJ whole genome shotgun (WGS) entry which is preliminary data.</text>
</comment>
<sequence>MDTIRLTGDDWRLLRDVRLAALADAPYAYGSSLAVEEAFEEADWRRRLHGGALWTVVRRAGETVGLVGAYVPDDTPMLVAMWVRPAARGLGISDLLITDVLRWAGENRWSRVVLRVADGNDAARKLFLRHGFEPTGRREPLESDPGVSTELLSRAI</sequence>
<dbReference type="RefSeq" id="WP_184809849.1">
    <property type="nucleotide sequence ID" value="NZ_JACHJQ010000002.1"/>
</dbReference>
<dbReference type="Gene3D" id="3.40.630.30">
    <property type="match status" value="1"/>
</dbReference>
<dbReference type="SUPFAM" id="SSF55729">
    <property type="entry name" value="Acyl-CoA N-acyltransferases (Nat)"/>
    <property type="match status" value="1"/>
</dbReference>
<dbReference type="EMBL" id="JACHJQ010000002">
    <property type="protein sequence ID" value="MBB4905653.1"/>
    <property type="molecule type" value="Genomic_DNA"/>
</dbReference>
<feature type="domain" description="N-acetyltransferase" evidence="4">
    <location>
        <begin position="15"/>
        <end position="156"/>
    </location>
</feature>
<keyword evidence="6" id="KW-1185">Reference proteome</keyword>
<evidence type="ECO:0000256" key="3">
    <source>
        <dbReference type="SAM" id="MobiDB-lite"/>
    </source>
</evidence>
<gene>
    <name evidence="5" type="ORF">FHR82_001870</name>
</gene>
<evidence type="ECO:0000313" key="5">
    <source>
        <dbReference type="EMBL" id="MBB4905653.1"/>
    </source>
</evidence>
<dbReference type="PANTHER" id="PTHR43877:SF2">
    <property type="entry name" value="AMINOALKYLPHOSPHONATE N-ACETYLTRANSFERASE-RELATED"/>
    <property type="match status" value="1"/>
</dbReference>
<evidence type="ECO:0000256" key="2">
    <source>
        <dbReference type="ARBA" id="ARBA00023315"/>
    </source>
</evidence>
<dbReference type="CDD" id="cd04301">
    <property type="entry name" value="NAT_SF"/>
    <property type="match status" value="1"/>
</dbReference>
<evidence type="ECO:0000256" key="1">
    <source>
        <dbReference type="ARBA" id="ARBA00022679"/>
    </source>
</evidence>
<dbReference type="PROSITE" id="PS51186">
    <property type="entry name" value="GNAT"/>
    <property type="match status" value="1"/>
</dbReference>
<reference evidence="5 6" key="1">
    <citation type="submission" date="2020-08" db="EMBL/GenBank/DDBJ databases">
        <title>Genomic Encyclopedia of Type Strains, Phase III (KMG-III): the genomes of soil and plant-associated and newly described type strains.</title>
        <authorList>
            <person name="Whitman W."/>
        </authorList>
    </citation>
    <scope>NUCLEOTIDE SEQUENCE [LARGE SCALE GENOMIC DNA]</scope>
    <source>
        <strain evidence="5 6">CECT 8960</strain>
    </source>
</reference>
<dbReference type="InterPro" id="IPR050832">
    <property type="entry name" value="Bact_Acetyltransf"/>
</dbReference>
<dbReference type="InterPro" id="IPR016181">
    <property type="entry name" value="Acyl_CoA_acyltransferase"/>
</dbReference>
<proteinExistence type="predicted"/>
<dbReference type="InterPro" id="IPR000182">
    <property type="entry name" value="GNAT_dom"/>
</dbReference>
<keyword evidence="2" id="KW-0012">Acyltransferase</keyword>
<evidence type="ECO:0000259" key="4">
    <source>
        <dbReference type="PROSITE" id="PS51186"/>
    </source>
</evidence>
<feature type="region of interest" description="Disordered" evidence="3">
    <location>
        <begin position="136"/>
        <end position="156"/>
    </location>
</feature>
<dbReference type="Pfam" id="PF00583">
    <property type="entry name" value="Acetyltransf_1"/>
    <property type="match status" value="1"/>
</dbReference>
<dbReference type="AlphaFoldDB" id="A0A7W7VCX9"/>
<dbReference type="PANTHER" id="PTHR43877">
    <property type="entry name" value="AMINOALKYLPHOSPHONATE N-ACETYLTRANSFERASE-RELATED-RELATED"/>
    <property type="match status" value="1"/>
</dbReference>
<accession>A0A7W7VCX9</accession>
<name>A0A7W7VCX9_9PSEU</name>
<dbReference type="GO" id="GO:0016747">
    <property type="term" value="F:acyltransferase activity, transferring groups other than amino-acyl groups"/>
    <property type="evidence" value="ECO:0007669"/>
    <property type="project" value="InterPro"/>
</dbReference>
<dbReference type="Proteomes" id="UP000520767">
    <property type="component" value="Unassembled WGS sequence"/>
</dbReference>
<organism evidence="5 6">
    <name type="scientific">Actinophytocola algeriensis</name>
    <dbReference type="NCBI Taxonomy" id="1768010"/>
    <lineage>
        <taxon>Bacteria</taxon>
        <taxon>Bacillati</taxon>
        <taxon>Actinomycetota</taxon>
        <taxon>Actinomycetes</taxon>
        <taxon>Pseudonocardiales</taxon>
        <taxon>Pseudonocardiaceae</taxon>
    </lineage>
</organism>
<evidence type="ECO:0000313" key="6">
    <source>
        <dbReference type="Proteomes" id="UP000520767"/>
    </source>
</evidence>
<keyword evidence="1 5" id="KW-0808">Transferase</keyword>